<accession>A0A6M0IHQ4</accession>
<dbReference type="RefSeq" id="WP_164035821.1">
    <property type="nucleotide sequence ID" value="NZ_JAAGNZ010000001.1"/>
</dbReference>
<dbReference type="PANTHER" id="PTHR30176:SF3">
    <property type="entry name" value="FERREDOXIN-TYPE PROTEIN NAPH"/>
    <property type="match status" value="1"/>
</dbReference>
<dbReference type="Pfam" id="PF12801">
    <property type="entry name" value="Fer4_5"/>
    <property type="match status" value="2"/>
</dbReference>
<feature type="transmembrane region" description="Helical" evidence="7">
    <location>
        <begin position="231"/>
        <end position="249"/>
    </location>
</feature>
<name>A0A6M0IHQ4_9BACT</name>
<dbReference type="AlphaFoldDB" id="A0A6M0IHQ4"/>
<feature type="transmembrane region" description="Helical" evidence="7">
    <location>
        <begin position="199"/>
        <end position="219"/>
    </location>
</feature>
<keyword evidence="7" id="KW-0472">Membrane</keyword>
<keyword evidence="3" id="KW-0479">Metal-binding</keyword>
<dbReference type="SUPFAM" id="SSF54862">
    <property type="entry name" value="4Fe-4S ferredoxins"/>
    <property type="match status" value="1"/>
</dbReference>
<keyword evidence="10" id="KW-1185">Reference proteome</keyword>
<evidence type="ECO:0000256" key="3">
    <source>
        <dbReference type="ARBA" id="ARBA00022723"/>
    </source>
</evidence>
<reference evidence="9 10" key="1">
    <citation type="submission" date="2020-02" db="EMBL/GenBank/DDBJ databases">
        <title>Draft genome sequence of two Spirosoma agri KCTC 52727 and Spirosoma terrae KCTC 52035.</title>
        <authorList>
            <person name="Rojas J."/>
            <person name="Ambika Manirajan B."/>
            <person name="Ratering S."/>
            <person name="Suarez C."/>
            <person name="Schnell S."/>
        </authorList>
    </citation>
    <scope>NUCLEOTIDE SEQUENCE [LARGE SCALE GENOMIC DNA]</scope>
    <source>
        <strain evidence="9 10">KCTC 52727</strain>
    </source>
</reference>
<evidence type="ECO:0000256" key="7">
    <source>
        <dbReference type="SAM" id="Phobius"/>
    </source>
</evidence>
<keyword evidence="7" id="KW-1133">Transmembrane helix</keyword>
<evidence type="ECO:0000313" key="10">
    <source>
        <dbReference type="Proteomes" id="UP000477386"/>
    </source>
</evidence>
<dbReference type="Proteomes" id="UP000477386">
    <property type="component" value="Unassembled WGS sequence"/>
</dbReference>
<feature type="transmembrane region" description="Helical" evidence="7">
    <location>
        <begin position="346"/>
        <end position="366"/>
    </location>
</feature>
<dbReference type="InterPro" id="IPR017900">
    <property type="entry name" value="4Fe4S_Fe_S_CS"/>
</dbReference>
<dbReference type="GO" id="GO:0051539">
    <property type="term" value="F:4 iron, 4 sulfur cluster binding"/>
    <property type="evidence" value="ECO:0007669"/>
    <property type="project" value="UniProtKB-KW"/>
</dbReference>
<evidence type="ECO:0000256" key="2">
    <source>
        <dbReference type="ARBA" id="ARBA00022485"/>
    </source>
</evidence>
<proteinExistence type="predicted"/>
<evidence type="ECO:0000256" key="6">
    <source>
        <dbReference type="ARBA" id="ARBA00023014"/>
    </source>
</evidence>
<gene>
    <name evidence="9" type="ORF">GK091_06705</name>
</gene>
<keyword evidence="1" id="KW-0813">Transport</keyword>
<keyword evidence="7" id="KW-0812">Transmembrane</keyword>
<dbReference type="PROSITE" id="PS00198">
    <property type="entry name" value="4FE4S_FER_1"/>
    <property type="match status" value="1"/>
</dbReference>
<evidence type="ECO:0000256" key="1">
    <source>
        <dbReference type="ARBA" id="ARBA00022448"/>
    </source>
</evidence>
<organism evidence="9 10">
    <name type="scientific">Spirosoma agri</name>
    <dbReference type="NCBI Taxonomy" id="1987381"/>
    <lineage>
        <taxon>Bacteria</taxon>
        <taxon>Pseudomonadati</taxon>
        <taxon>Bacteroidota</taxon>
        <taxon>Cytophagia</taxon>
        <taxon>Cytophagales</taxon>
        <taxon>Cytophagaceae</taxon>
        <taxon>Spirosoma</taxon>
    </lineage>
</organism>
<keyword evidence="4" id="KW-0249">Electron transport</keyword>
<dbReference type="GO" id="GO:0046872">
    <property type="term" value="F:metal ion binding"/>
    <property type="evidence" value="ECO:0007669"/>
    <property type="project" value="UniProtKB-KW"/>
</dbReference>
<protein>
    <submittedName>
        <fullName evidence="9">4Fe-4S binding protein</fullName>
    </submittedName>
</protein>
<evidence type="ECO:0000313" key="9">
    <source>
        <dbReference type="EMBL" id="NEU66563.1"/>
    </source>
</evidence>
<feature type="transmembrane region" description="Helical" evidence="7">
    <location>
        <begin position="386"/>
        <end position="405"/>
    </location>
</feature>
<dbReference type="InterPro" id="IPR051684">
    <property type="entry name" value="Electron_Trans/Redox"/>
</dbReference>
<keyword evidence="2" id="KW-0004">4Fe-4S</keyword>
<dbReference type="InterPro" id="IPR017896">
    <property type="entry name" value="4Fe4S_Fe-S-bd"/>
</dbReference>
<dbReference type="GO" id="GO:0005886">
    <property type="term" value="C:plasma membrane"/>
    <property type="evidence" value="ECO:0007669"/>
    <property type="project" value="TreeGrafter"/>
</dbReference>
<evidence type="ECO:0000256" key="4">
    <source>
        <dbReference type="ARBA" id="ARBA00022982"/>
    </source>
</evidence>
<evidence type="ECO:0000259" key="8">
    <source>
        <dbReference type="PROSITE" id="PS51379"/>
    </source>
</evidence>
<dbReference type="PROSITE" id="PS51379">
    <property type="entry name" value="4FE4S_FER_2"/>
    <property type="match status" value="2"/>
</dbReference>
<comment type="caution">
    <text evidence="9">The sequence shown here is derived from an EMBL/GenBank/DDBJ whole genome shotgun (WGS) entry which is preliminary data.</text>
</comment>
<sequence>MLQRLGLVLFVIGFLSWLFTLTLSEYRLTNASIDNAVKSEHRAIIHERTAFMKDKLYANNWLFIRDFRGAIDTYNAAMNAEKNWKAVIYDNYTFDVAKNASLGILTTGSVWLFFWLSFGVAILGGLLYSLAGSNRLPGVRNDNKFRNPATNRGWIGIAVGFFLIGFYIALYFYPEYLTNWVLLVDPISRALNAGPASRWFLYGFLYTLVILVMGVRMLINYRHSRYQQLRTVSVMFFQVAFAFLIPEIMQRLNQPYQDLKNIWPLDYTFFFDYKLNEKMQAGSLGIFMLVWGIALALVAVPVMTYFFGKRWYCSWVCGCGGLAETLGDPYRQLSDKSLKAWKFERVIVHGVLVFAVGMTVLVLYTYFTGQSTILGFLDSYSIRSTYGLYVGSIFAGVVGTGFYPLMGNRVWCRFGCPLAAYLGIVQRFKSRFRVTTNGGQCISCGNCSAYCEMGIDVRAYAQRGQDIVRSSCVGCGICSAVCPRGVLNLEVGPISSRKV</sequence>
<feature type="domain" description="4Fe-4S ferredoxin-type" evidence="8">
    <location>
        <begin position="463"/>
        <end position="492"/>
    </location>
</feature>
<keyword evidence="6" id="KW-0411">Iron-sulfur</keyword>
<feature type="transmembrane region" description="Helical" evidence="7">
    <location>
        <begin position="152"/>
        <end position="173"/>
    </location>
</feature>
<keyword evidence="5" id="KW-0408">Iron</keyword>
<dbReference type="EMBL" id="JAAGNZ010000001">
    <property type="protein sequence ID" value="NEU66563.1"/>
    <property type="molecule type" value="Genomic_DNA"/>
</dbReference>
<feature type="transmembrane region" description="Helical" evidence="7">
    <location>
        <begin position="284"/>
        <end position="307"/>
    </location>
</feature>
<feature type="domain" description="4Fe-4S ferredoxin-type" evidence="8">
    <location>
        <begin position="432"/>
        <end position="460"/>
    </location>
</feature>
<dbReference type="Gene3D" id="3.30.70.20">
    <property type="match status" value="1"/>
</dbReference>
<dbReference type="Pfam" id="PF13187">
    <property type="entry name" value="Fer4_9"/>
    <property type="match status" value="1"/>
</dbReference>
<feature type="transmembrane region" description="Helical" evidence="7">
    <location>
        <begin position="110"/>
        <end position="131"/>
    </location>
</feature>
<dbReference type="PANTHER" id="PTHR30176">
    <property type="entry name" value="FERREDOXIN-TYPE PROTEIN NAPH"/>
    <property type="match status" value="1"/>
</dbReference>
<evidence type="ECO:0000256" key="5">
    <source>
        <dbReference type="ARBA" id="ARBA00023004"/>
    </source>
</evidence>